<organism evidence="2 3">
    <name type="scientific">Acetobacter cerevisiae</name>
    <dbReference type="NCBI Taxonomy" id="178900"/>
    <lineage>
        <taxon>Bacteria</taxon>
        <taxon>Pseudomonadati</taxon>
        <taxon>Pseudomonadota</taxon>
        <taxon>Alphaproteobacteria</taxon>
        <taxon>Acetobacterales</taxon>
        <taxon>Acetobacteraceae</taxon>
        <taxon>Acetobacter</taxon>
    </lineage>
</organism>
<dbReference type="AlphaFoldDB" id="A0A149V8C3"/>
<dbReference type="RefSeq" id="WP_062273925.1">
    <property type="nucleotide sequence ID" value="NZ_LIAA01000053.1"/>
</dbReference>
<name>A0A149V8C3_9PROT</name>
<protein>
    <recommendedName>
        <fullName evidence="1">GMT-like wHTH domain-containing protein</fullName>
    </recommendedName>
</protein>
<accession>A0A149V8C3</accession>
<evidence type="ECO:0000313" key="2">
    <source>
        <dbReference type="EMBL" id="KXV76397.1"/>
    </source>
</evidence>
<dbReference type="InterPro" id="IPR054339">
    <property type="entry name" value="GMT_wHTH"/>
</dbReference>
<dbReference type="InterPro" id="IPR031009">
    <property type="entry name" value="Tcm_partner"/>
</dbReference>
<proteinExistence type="predicted"/>
<comment type="caution">
    <text evidence="2">The sequence shown here is derived from an EMBL/GenBank/DDBJ whole genome shotgun (WGS) entry which is preliminary data.</text>
</comment>
<dbReference type="OrthoDB" id="275124at2"/>
<gene>
    <name evidence="2" type="ORF">AD954_12090</name>
</gene>
<dbReference type="Proteomes" id="UP000075462">
    <property type="component" value="Unassembled WGS sequence"/>
</dbReference>
<sequence>MSSGFFEMRSEESAVKAQIVDKYYRAWAKIMQSRSERIVYIDLFSGPGRYKDGAASVPLLVLENAISEPNLRDRLVTIFNDKDINNSRTLAAEIDRLPGIEKLRYRPQVNNDIVGEKIINELANVSVVPTLSFIDPWGYKGLSLQLINRFIKDWGCDCIFFFNYNRINMGLNNVAVRQHMVALFGEQGIEQLLTELSSQDPENRELMIVEKISQSLKKMGGCYTLPFCFKNASGSRTSHYLIFVSKHIRGYNIMKEIMGKESSDVPQGVPSFDYCVADKTMPLLFDLARPLDELETMLLKTFSGMTLKMIDVFERHHVGKKYLRSNYKEALKSLEAKGTITVSPPVQKRRRNTFSDNVMVRFP</sequence>
<dbReference type="EMBL" id="LIAA01000053">
    <property type="protein sequence ID" value="KXV76397.1"/>
    <property type="molecule type" value="Genomic_DNA"/>
</dbReference>
<feature type="domain" description="GMT-like wHTH" evidence="1">
    <location>
        <begin position="277"/>
        <end position="345"/>
    </location>
</feature>
<reference evidence="2 3" key="1">
    <citation type="submission" date="2015-06" db="EMBL/GenBank/DDBJ databases">
        <title>Improved classification and identification of acetic acid bacteria using matrix-assisted laser desorption/ionization time-of-flight mass spectrometry; Gluconobacter nephelii and Gluconobacter uchimurae are later heterotypic synonyms of Gluconobacter japonicus and Gluconobacter oxydans, respectively.</title>
        <authorList>
            <person name="Li L."/>
            <person name="Cleenwerck I."/>
            <person name="De Vuyst L."/>
            <person name="Vandamme P."/>
        </authorList>
    </citation>
    <scope>NUCLEOTIDE SEQUENCE [LARGE SCALE GENOMIC DNA]</scope>
    <source>
        <strain evidence="2 3">LMG 1545</strain>
    </source>
</reference>
<evidence type="ECO:0000259" key="1">
    <source>
        <dbReference type="Pfam" id="PF22560"/>
    </source>
</evidence>
<dbReference type="PATRIC" id="fig|178900.7.peg.2436"/>
<evidence type="ECO:0000313" key="3">
    <source>
        <dbReference type="Proteomes" id="UP000075462"/>
    </source>
</evidence>
<dbReference type="Pfam" id="PF22560">
    <property type="entry name" value="GMT-wHTH"/>
    <property type="match status" value="1"/>
</dbReference>
<dbReference type="NCBIfam" id="TIGR04474">
    <property type="entry name" value="tcm_partner"/>
    <property type="match status" value="1"/>
</dbReference>